<sequence length="232" mass="26287">MDTAIISKFEIVDTSTSWLSATYALVKHTSGLLIHTWAMHADYRAYGPYAACNRMVRNLSVILQGEEAPYGDATHSRIFDVKGLLNTAVMQASLKKTEKEAIIVAGDFNSPSHLDWTNETKSQHCGWVVEWPVTKLMEDAEFLDSFREVFSNPATRPGKTWSPITKGSSEWDYALREPQDRIDFIFYQGPIQANNSARYAGSEPISRQPNCENNDWPSDHYAVWTDFVIVEK</sequence>
<dbReference type="SUPFAM" id="SSF56219">
    <property type="entry name" value="DNase I-like"/>
    <property type="match status" value="1"/>
</dbReference>
<proteinExistence type="predicted"/>
<feature type="non-terminal residue" evidence="2">
    <location>
        <position position="232"/>
    </location>
</feature>
<evidence type="ECO:0000259" key="1">
    <source>
        <dbReference type="Pfam" id="PF03372"/>
    </source>
</evidence>
<dbReference type="Gene3D" id="3.60.10.10">
    <property type="entry name" value="Endonuclease/exonuclease/phosphatase"/>
    <property type="match status" value="1"/>
</dbReference>
<dbReference type="InterPro" id="IPR036691">
    <property type="entry name" value="Endo/exonu/phosph_ase_sf"/>
</dbReference>
<dbReference type="Pfam" id="PF03372">
    <property type="entry name" value="Exo_endo_phos"/>
    <property type="match status" value="1"/>
</dbReference>
<protein>
    <recommendedName>
        <fullName evidence="1">Endonuclease/exonuclease/phosphatase domain-containing protein</fullName>
    </recommendedName>
</protein>
<gene>
    <name evidence="2" type="ORF">MSPICULIGERA_LOCUS19783</name>
</gene>
<feature type="domain" description="Endonuclease/exonuclease/phosphatase" evidence="1">
    <location>
        <begin position="91"/>
        <end position="220"/>
    </location>
</feature>
<dbReference type="PANTHER" id="PTHR41349">
    <property type="match status" value="1"/>
</dbReference>
<dbReference type="GO" id="GO:0003824">
    <property type="term" value="F:catalytic activity"/>
    <property type="evidence" value="ECO:0007669"/>
    <property type="project" value="InterPro"/>
</dbReference>
<organism evidence="2 3">
    <name type="scientific">Mesorhabditis spiculigera</name>
    <dbReference type="NCBI Taxonomy" id="96644"/>
    <lineage>
        <taxon>Eukaryota</taxon>
        <taxon>Metazoa</taxon>
        <taxon>Ecdysozoa</taxon>
        <taxon>Nematoda</taxon>
        <taxon>Chromadorea</taxon>
        <taxon>Rhabditida</taxon>
        <taxon>Rhabditina</taxon>
        <taxon>Rhabditomorpha</taxon>
        <taxon>Rhabditoidea</taxon>
        <taxon>Rhabditidae</taxon>
        <taxon>Mesorhabditinae</taxon>
        <taxon>Mesorhabditis</taxon>
    </lineage>
</organism>
<keyword evidence="3" id="KW-1185">Reference proteome</keyword>
<dbReference type="InterPro" id="IPR005135">
    <property type="entry name" value="Endo/exonuclease/phosphatase"/>
</dbReference>
<evidence type="ECO:0000313" key="2">
    <source>
        <dbReference type="EMBL" id="CAJ0581628.1"/>
    </source>
</evidence>
<dbReference type="PANTHER" id="PTHR41349:SF1">
    <property type="entry name" value="PROTEIN CBG08683"/>
    <property type="match status" value="1"/>
</dbReference>
<comment type="caution">
    <text evidence="2">The sequence shown here is derived from an EMBL/GenBank/DDBJ whole genome shotgun (WGS) entry which is preliminary data.</text>
</comment>
<reference evidence="2" key="1">
    <citation type="submission" date="2023-06" db="EMBL/GenBank/DDBJ databases">
        <authorList>
            <person name="Delattre M."/>
        </authorList>
    </citation>
    <scope>NUCLEOTIDE SEQUENCE</scope>
    <source>
        <strain evidence="2">AF72</strain>
    </source>
</reference>
<name>A0AA36G869_9BILA</name>
<dbReference type="AlphaFoldDB" id="A0AA36G869"/>
<evidence type="ECO:0000313" key="3">
    <source>
        <dbReference type="Proteomes" id="UP001177023"/>
    </source>
</evidence>
<dbReference type="Proteomes" id="UP001177023">
    <property type="component" value="Unassembled WGS sequence"/>
</dbReference>
<dbReference type="EMBL" id="CATQJA010002663">
    <property type="protein sequence ID" value="CAJ0581628.1"/>
    <property type="molecule type" value="Genomic_DNA"/>
</dbReference>
<accession>A0AA36G869</accession>